<organism evidence="6 7">
    <name type="scientific">Brevibacillus formosus</name>
    <dbReference type="NCBI Taxonomy" id="54913"/>
    <lineage>
        <taxon>Bacteria</taxon>
        <taxon>Bacillati</taxon>
        <taxon>Bacillota</taxon>
        <taxon>Bacilli</taxon>
        <taxon>Bacillales</taxon>
        <taxon>Paenibacillaceae</taxon>
        <taxon>Brevibacillus</taxon>
    </lineage>
</organism>
<dbReference type="InterPro" id="IPR050763">
    <property type="entry name" value="ABC_transporter_ATP-binding"/>
</dbReference>
<evidence type="ECO:0000256" key="4">
    <source>
        <dbReference type="ARBA" id="ARBA00022840"/>
    </source>
</evidence>
<gene>
    <name evidence="6" type="ORF">BFO01nite_49040</name>
</gene>
<comment type="similarity">
    <text evidence="1">Belongs to the ABC transporter superfamily.</text>
</comment>
<keyword evidence="3" id="KW-0547">Nucleotide-binding</keyword>
<dbReference type="Pfam" id="PF00005">
    <property type="entry name" value="ABC_tran"/>
    <property type="match status" value="1"/>
</dbReference>
<evidence type="ECO:0000256" key="1">
    <source>
        <dbReference type="ARBA" id="ARBA00005417"/>
    </source>
</evidence>
<dbReference type="Proteomes" id="UP000319498">
    <property type="component" value="Unassembled WGS sequence"/>
</dbReference>
<proteinExistence type="inferred from homology"/>
<evidence type="ECO:0000256" key="3">
    <source>
        <dbReference type="ARBA" id="ARBA00022741"/>
    </source>
</evidence>
<evidence type="ECO:0000259" key="5">
    <source>
        <dbReference type="Pfam" id="PF00005"/>
    </source>
</evidence>
<dbReference type="InterPro" id="IPR027417">
    <property type="entry name" value="P-loop_NTPase"/>
</dbReference>
<dbReference type="PANTHER" id="PTHR42711">
    <property type="entry name" value="ABC TRANSPORTER ATP-BINDING PROTEIN"/>
    <property type="match status" value="1"/>
</dbReference>
<comment type="caution">
    <text evidence="6">The sequence shown here is derived from an EMBL/GenBank/DDBJ whole genome shotgun (WGS) entry which is preliminary data.</text>
</comment>
<dbReference type="SUPFAM" id="SSF52540">
    <property type="entry name" value="P-loop containing nucleoside triphosphate hydrolases"/>
    <property type="match status" value="1"/>
</dbReference>
<dbReference type="EMBL" id="BJOL01000034">
    <property type="protein sequence ID" value="GED60772.1"/>
    <property type="molecule type" value="Genomic_DNA"/>
</dbReference>
<keyword evidence="2" id="KW-0813">Transport</keyword>
<evidence type="ECO:0000313" key="7">
    <source>
        <dbReference type="Proteomes" id="UP000319498"/>
    </source>
</evidence>
<dbReference type="Gene3D" id="3.40.50.300">
    <property type="entry name" value="P-loop containing nucleotide triphosphate hydrolases"/>
    <property type="match status" value="1"/>
</dbReference>
<keyword evidence="4" id="KW-0067">ATP-binding</keyword>
<feature type="domain" description="ABC transporter" evidence="5">
    <location>
        <begin position="21"/>
        <end position="81"/>
    </location>
</feature>
<name>A0ABQ0TCU9_9BACL</name>
<accession>A0ABQ0TCU9</accession>
<evidence type="ECO:0000256" key="2">
    <source>
        <dbReference type="ARBA" id="ARBA00022448"/>
    </source>
</evidence>
<keyword evidence="7" id="KW-1185">Reference proteome</keyword>
<reference evidence="6 7" key="1">
    <citation type="submission" date="2019-06" db="EMBL/GenBank/DDBJ databases">
        <title>Whole genome shotgun sequence of Brevibacillus formosus NBRC 15716.</title>
        <authorList>
            <person name="Hosoyama A."/>
            <person name="Uohara A."/>
            <person name="Ohji S."/>
            <person name="Ichikawa N."/>
        </authorList>
    </citation>
    <scope>NUCLEOTIDE SEQUENCE [LARGE SCALE GENOMIC DNA]</scope>
    <source>
        <strain evidence="6 7">NBRC 15716</strain>
    </source>
</reference>
<sequence>MSFAIEVTNLRKSFGDHVVVKGIDLHVKKGELFALLGPNGAGKTTIIHMLSTLLALDGGTALVAGCDIVKNAQAVRKKISLTG</sequence>
<protein>
    <recommendedName>
        <fullName evidence="5">ABC transporter domain-containing protein</fullName>
    </recommendedName>
</protein>
<dbReference type="PANTHER" id="PTHR42711:SF5">
    <property type="entry name" value="ABC TRANSPORTER ATP-BINDING PROTEIN NATA"/>
    <property type="match status" value="1"/>
</dbReference>
<dbReference type="InterPro" id="IPR003439">
    <property type="entry name" value="ABC_transporter-like_ATP-bd"/>
</dbReference>
<evidence type="ECO:0000313" key="6">
    <source>
        <dbReference type="EMBL" id="GED60772.1"/>
    </source>
</evidence>